<feature type="transmembrane region" description="Helical" evidence="7">
    <location>
        <begin position="182"/>
        <end position="201"/>
    </location>
</feature>
<evidence type="ECO:0000256" key="5">
    <source>
        <dbReference type="ARBA" id="ARBA00023136"/>
    </source>
</evidence>
<dbReference type="InterPro" id="IPR010573">
    <property type="entry name" value="MFS_Str1/Tri12-like"/>
</dbReference>
<dbReference type="InterPro" id="IPR020846">
    <property type="entry name" value="MFS_dom"/>
</dbReference>
<feature type="compositionally biased region" description="Polar residues" evidence="6">
    <location>
        <begin position="88"/>
        <end position="97"/>
    </location>
</feature>
<keyword evidence="10" id="KW-1185">Reference proteome</keyword>
<comment type="caution">
    <text evidence="9">The sequence shown here is derived from an EMBL/GenBank/DDBJ whole genome shotgun (WGS) entry which is preliminary data.</text>
</comment>
<organism evidence="9 10">
    <name type="scientific">Zasmidium cellare</name>
    <name type="common">Wine cellar mold</name>
    <name type="synonym">Racodium cellare</name>
    <dbReference type="NCBI Taxonomy" id="395010"/>
    <lineage>
        <taxon>Eukaryota</taxon>
        <taxon>Fungi</taxon>
        <taxon>Dikarya</taxon>
        <taxon>Ascomycota</taxon>
        <taxon>Pezizomycotina</taxon>
        <taxon>Dothideomycetes</taxon>
        <taxon>Dothideomycetidae</taxon>
        <taxon>Mycosphaerellales</taxon>
        <taxon>Mycosphaerellaceae</taxon>
        <taxon>Zasmidium</taxon>
    </lineage>
</organism>
<accession>A0ABR0EAX6</accession>
<dbReference type="PANTHER" id="PTHR23501:SF109">
    <property type="entry name" value="MAJOR FACILITATOR SUPERFAMILY (MFS) PROFILE DOMAIN-CONTAINING PROTEIN-RELATED"/>
    <property type="match status" value="1"/>
</dbReference>
<feature type="transmembrane region" description="Helical" evidence="7">
    <location>
        <begin position="606"/>
        <end position="624"/>
    </location>
</feature>
<reference evidence="9 10" key="1">
    <citation type="journal article" date="2023" name="G3 (Bethesda)">
        <title>A chromosome-level genome assembly of Zasmidium syzygii isolated from banana leaves.</title>
        <authorList>
            <person name="van Westerhoven A.C."/>
            <person name="Mehrabi R."/>
            <person name="Talebi R."/>
            <person name="Steentjes M.B.F."/>
            <person name="Corcolon B."/>
            <person name="Chong P.A."/>
            <person name="Kema G.H.J."/>
            <person name="Seidl M.F."/>
        </authorList>
    </citation>
    <scope>NUCLEOTIDE SEQUENCE [LARGE SCALE GENOMIC DNA]</scope>
    <source>
        <strain evidence="9 10">P124</strain>
    </source>
</reference>
<feature type="domain" description="Major facilitator superfamily (MFS) profile" evidence="8">
    <location>
        <begin position="98"/>
        <end position="630"/>
    </location>
</feature>
<feature type="region of interest" description="Disordered" evidence="6">
    <location>
        <begin position="81"/>
        <end position="104"/>
    </location>
</feature>
<evidence type="ECO:0000256" key="2">
    <source>
        <dbReference type="ARBA" id="ARBA00022448"/>
    </source>
</evidence>
<feature type="transmembrane region" description="Helical" evidence="7">
    <location>
        <begin position="345"/>
        <end position="368"/>
    </location>
</feature>
<evidence type="ECO:0000256" key="1">
    <source>
        <dbReference type="ARBA" id="ARBA00004141"/>
    </source>
</evidence>
<feature type="transmembrane region" description="Helical" evidence="7">
    <location>
        <begin position="389"/>
        <end position="411"/>
    </location>
</feature>
<feature type="transmembrane region" description="Helical" evidence="7">
    <location>
        <begin position="312"/>
        <end position="333"/>
    </location>
</feature>
<feature type="transmembrane region" description="Helical" evidence="7">
    <location>
        <begin position="155"/>
        <end position="175"/>
    </location>
</feature>
<gene>
    <name evidence="9" type="ORF">PRZ48_011152</name>
</gene>
<dbReference type="PANTHER" id="PTHR23501">
    <property type="entry name" value="MAJOR FACILITATOR SUPERFAMILY"/>
    <property type="match status" value="1"/>
</dbReference>
<protein>
    <recommendedName>
        <fullName evidence="8">Major facilitator superfamily (MFS) profile domain-containing protein</fullName>
    </recommendedName>
</protein>
<dbReference type="PROSITE" id="PS00216">
    <property type="entry name" value="SUGAR_TRANSPORT_1"/>
    <property type="match status" value="1"/>
</dbReference>
<dbReference type="InterPro" id="IPR005829">
    <property type="entry name" value="Sugar_transporter_CS"/>
</dbReference>
<feature type="region of interest" description="Disordered" evidence="6">
    <location>
        <begin position="649"/>
        <end position="672"/>
    </location>
</feature>
<keyword evidence="3 7" id="KW-0812">Transmembrane</keyword>
<keyword evidence="2" id="KW-0813">Transport</keyword>
<sequence length="672" mass="73273">MARSKKIVKIHTRPEGDAPEGTPHWCDVHKFNKTHDTAQCFDLNPPEGPSKKQIKTQAFISKNKLDMQKYKAAEAWARACGGGGRGVTKSTNSNNSRRTQKRKVKGITDALEKTDLNGKGKARDRDGDEDMGYGLIAPVLTQINEEIGPDPNINWVPLVNLAGGAIFFLMVGQLSDIFGRRWFFIIGSIIALIGSIIGATAKDVNTLIAAEVFIGIAVAFQQSFFWVVAELVPMKWRYMANSYCYLMTTPTSPLAARVAYSFQTYPGKWRNSFYFLIAINATSAISWYLFYHPPTFSMLHRKKLARDLFVHFDWIGLVLYSGGLCILIFGLNWGGVLYPWDSPNVIATMVVGGVTLFGLLPAYEIFVSKRGKEPYLPLHLFKNIRFQSAAWNTGIGACVYYGGAIVFPQVVTTLYYGRGLISEYDVGTLAGLINMSFVFAQMCHGFVVYVFGPKWSMIGSAIIACALITACATDLDNKSLTLGLIIPGSFAIGIVESVSITTSTFPLRSQEEIGQGGGLSGSTRNFTSAVAVAVFTATLGNRLLTTIPANVYPVARSLGLPESSFAALSMALQGKGPYSAVPGLNSDIQAAVQEPYRVAFKQAAQTVFLVTLAFTGTAIILALFTTENDKSTEHYVAGNVHKMKDEKTFAETHGRKSSTDAQAIEHAENKTG</sequence>
<dbReference type="Gene3D" id="1.20.1250.20">
    <property type="entry name" value="MFS general substrate transporter like domains"/>
    <property type="match status" value="1"/>
</dbReference>
<keyword evidence="5 7" id="KW-0472">Membrane</keyword>
<proteinExistence type="predicted"/>
<evidence type="ECO:0000313" key="9">
    <source>
        <dbReference type="EMBL" id="KAK4498494.1"/>
    </source>
</evidence>
<dbReference type="SUPFAM" id="SSF103473">
    <property type="entry name" value="MFS general substrate transporter"/>
    <property type="match status" value="1"/>
</dbReference>
<evidence type="ECO:0000313" key="10">
    <source>
        <dbReference type="Proteomes" id="UP001305779"/>
    </source>
</evidence>
<dbReference type="Proteomes" id="UP001305779">
    <property type="component" value="Unassembled WGS sequence"/>
</dbReference>
<keyword evidence="4 7" id="KW-1133">Transmembrane helix</keyword>
<evidence type="ECO:0000256" key="4">
    <source>
        <dbReference type="ARBA" id="ARBA00022989"/>
    </source>
</evidence>
<feature type="transmembrane region" description="Helical" evidence="7">
    <location>
        <begin position="431"/>
        <end position="451"/>
    </location>
</feature>
<evidence type="ECO:0000256" key="7">
    <source>
        <dbReference type="SAM" id="Phobius"/>
    </source>
</evidence>
<dbReference type="PROSITE" id="PS50850">
    <property type="entry name" value="MFS"/>
    <property type="match status" value="1"/>
</dbReference>
<name>A0ABR0EAX6_ZASCE</name>
<evidence type="ECO:0000259" key="8">
    <source>
        <dbReference type="PROSITE" id="PS50850"/>
    </source>
</evidence>
<comment type="subcellular location">
    <subcellularLocation>
        <location evidence="1">Membrane</location>
        <topology evidence="1">Multi-pass membrane protein</topology>
    </subcellularLocation>
</comment>
<evidence type="ECO:0000256" key="6">
    <source>
        <dbReference type="SAM" id="MobiDB-lite"/>
    </source>
</evidence>
<feature type="transmembrane region" description="Helical" evidence="7">
    <location>
        <begin position="272"/>
        <end position="291"/>
    </location>
</feature>
<dbReference type="InterPro" id="IPR036259">
    <property type="entry name" value="MFS_trans_sf"/>
</dbReference>
<feature type="transmembrane region" description="Helical" evidence="7">
    <location>
        <begin position="207"/>
        <end position="228"/>
    </location>
</feature>
<dbReference type="EMBL" id="JAXOVC010000008">
    <property type="protein sequence ID" value="KAK4498494.1"/>
    <property type="molecule type" value="Genomic_DNA"/>
</dbReference>
<evidence type="ECO:0000256" key="3">
    <source>
        <dbReference type="ARBA" id="ARBA00022692"/>
    </source>
</evidence>
<dbReference type="Pfam" id="PF06609">
    <property type="entry name" value="TRI12"/>
    <property type="match status" value="1"/>
</dbReference>